<comment type="caution">
    <text evidence="5">The sequence shown here is derived from an EMBL/GenBank/DDBJ whole genome shotgun (WGS) entry which is preliminary data.</text>
</comment>
<evidence type="ECO:0008006" key="7">
    <source>
        <dbReference type="Google" id="ProtNLM"/>
    </source>
</evidence>
<name>A0A5J4IUG7_9FLAO</name>
<accession>A0A5J4IUG7</accession>
<dbReference type="InterPro" id="IPR013747">
    <property type="entry name" value="ACP_syn_III_C"/>
</dbReference>
<dbReference type="Pfam" id="PF00109">
    <property type="entry name" value="ketoacyl-synt"/>
    <property type="match status" value="1"/>
</dbReference>
<dbReference type="OrthoDB" id="2514738at2"/>
<feature type="domain" description="Beta-ketoacyl synthase-like N-terminal" evidence="3">
    <location>
        <begin position="119"/>
        <end position="202"/>
    </location>
</feature>
<dbReference type="NCBIfam" id="NF005293">
    <property type="entry name" value="PRK06816.1"/>
    <property type="match status" value="1"/>
</dbReference>
<evidence type="ECO:0000259" key="4">
    <source>
        <dbReference type="Pfam" id="PF08541"/>
    </source>
</evidence>
<dbReference type="Proteomes" id="UP000326509">
    <property type="component" value="Unassembled WGS sequence"/>
</dbReference>
<dbReference type="PANTHER" id="PTHR34069">
    <property type="entry name" value="3-OXOACYL-[ACYL-CARRIER-PROTEIN] SYNTHASE 3"/>
    <property type="match status" value="1"/>
</dbReference>
<evidence type="ECO:0000259" key="3">
    <source>
        <dbReference type="Pfam" id="PF00109"/>
    </source>
</evidence>
<proteinExistence type="predicted"/>
<evidence type="ECO:0000256" key="1">
    <source>
        <dbReference type="ARBA" id="ARBA00022679"/>
    </source>
</evidence>
<evidence type="ECO:0000313" key="6">
    <source>
        <dbReference type="Proteomes" id="UP000326509"/>
    </source>
</evidence>
<feature type="domain" description="Beta-ketoacyl-[acyl-carrier-protein] synthase III C-terminal" evidence="4">
    <location>
        <begin position="281"/>
        <end position="360"/>
    </location>
</feature>
<keyword evidence="2" id="KW-0012">Acyltransferase</keyword>
<keyword evidence="1" id="KW-0808">Transferase</keyword>
<dbReference type="RefSeq" id="WP_151672420.1">
    <property type="nucleotide sequence ID" value="NZ_BKCG01000001.1"/>
</dbReference>
<dbReference type="Gene3D" id="3.40.47.10">
    <property type="match status" value="2"/>
</dbReference>
<organism evidence="5 6">
    <name type="scientific">Patiriisocius marinus</name>
    <dbReference type="NCBI Taxonomy" id="1397112"/>
    <lineage>
        <taxon>Bacteria</taxon>
        <taxon>Pseudomonadati</taxon>
        <taxon>Bacteroidota</taxon>
        <taxon>Flavobacteriia</taxon>
        <taxon>Flavobacteriales</taxon>
        <taxon>Flavobacteriaceae</taxon>
        <taxon>Patiriisocius</taxon>
    </lineage>
</organism>
<dbReference type="EMBL" id="BKCG01000001">
    <property type="protein sequence ID" value="GER58336.1"/>
    <property type="molecule type" value="Genomic_DNA"/>
</dbReference>
<dbReference type="InterPro" id="IPR016039">
    <property type="entry name" value="Thiolase-like"/>
</dbReference>
<sequence>MKDVYITKVSKYLPNSPVDNDSMESRLGVVGGKASKARRIVLRNNKIVNRYYAIDDHGNVTDSNAGLAKKAIEGLFDENFSADDIALLSAGTSSADQSLPSHAAMVHGELGGSNMEINSPTGACCSGMNAMKYAYMAIKANEVPNAVAVASERVSGWLRGDLYEDDVAHLSTLEENPMLAFNKDFLRWMLSDGAGALLLESEPKGDLNFKIEWMDGYSFANELEACMYSGSEKNEDGSLTSWNEIPTSDWTKKSVFALKQDTRILGSNILVKGVESMVRSLEKHNMTVEDIDFFLPHISSYYFKDKLYAELKERGVEVSWDKWFMNLDQVGNVGSVSVYLMIEGLMATGKLKKGQKIWLIVPESSRFSYFNALLTVC</sequence>
<dbReference type="GO" id="GO:0016746">
    <property type="term" value="F:acyltransferase activity"/>
    <property type="evidence" value="ECO:0007669"/>
    <property type="project" value="UniProtKB-KW"/>
</dbReference>
<evidence type="ECO:0000313" key="5">
    <source>
        <dbReference type="EMBL" id="GER58336.1"/>
    </source>
</evidence>
<protein>
    <recommendedName>
        <fullName evidence="7">3-oxoacyl-[acyl-carrier-protein] synthase-3</fullName>
    </recommendedName>
</protein>
<dbReference type="Pfam" id="PF08541">
    <property type="entry name" value="ACP_syn_III_C"/>
    <property type="match status" value="1"/>
</dbReference>
<gene>
    <name evidence="5" type="primary">darB</name>
    <name evidence="5" type="ORF">ULMA_04440</name>
</gene>
<dbReference type="InterPro" id="IPR014030">
    <property type="entry name" value="Ketoacyl_synth_N"/>
</dbReference>
<dbReference type="CDD" id="cd00827">
    <property type="entry name" value="init_cond_enzymes"/>
    <property type="match status" value="1"/>
</dbReference>
<dbReference type="SUPFAM" id="SSF53901">
    <property type="entry name" value="Thiolase-like"/>
    <property type="match status" value="2"/>
</dbReference>
<keyword evidence="6" id="KW-1185">Reference proteome</keyword>
<evidence type="ECO:0000256" key="2">
    <source>
        <dbReference type="ARBA" id="ARBA00023315"/>
    </source>
</evidence>
<reference evidence="5 6" key="1">
    <citation type="submission" date="2019-08" db="EMBL/GenBank/DDBJ databases">
        <title>Draft genome sequence of Ulvibacter marinus type strain NBRC 109484.</title>
        <authorList>
            <person name="Kawano K."/>
            <person name="Ushijima N."/>
            <person name="Kihara M."/>
            <person name="Itoh H."/>
        </authorList>
    </citation>
    <scope>NUCLEOTIDE SEQUENCE [LARGE SCALE GENOMIC DNA]</scope>
    <source>
        <strain evidence="5 6">NBRC 109484</strain>
    </source>
</reference>
<dbReference type="PANTHER" id="PTHR34069:SF3">
    <property type="entry name" value="ACYL-COA:ACYL-COA ALKYLTRANSFERASE"/>
    <property type="match status" value="1"/>
</dbReference>
<dbReference type="GO" id="GO:0044550">
    <property type="term" value="P:secondary metabolite biosynthetic process"/>
    <property type="evidence" value="ECO:0007669"/>
    <property type="project" value="TreeGrafter"/>
</dbReference>
<dbReference type="AlphaFoldDB" id="A0A5J4IUG7"/>